<evidence type="ECO:0000256" key="10">
    <source>
        <dbReference type="SAM" id="Coils"/>
    </source>
</evidence>
<comment type="subunit">
    <text evidence="9">Microtubule inner protein component of sperm flagellar doublet microtubules.</text>
</comment>
<accession>A0AAN8AUL3</accession>
<dbReference type="InterPro" id="IPR008805">
    <property type="entry name" value="RIB43A"/>
</dbReference>
<keyword evidence="6" id="KW-0969">Cilium</keyword>
<evidence type="ECO:0000313" key="13">
    <source>
        <dbReference type="Proteomes" id="UP001346869"/>
    </source>
</evidence>
<comment type="caution">
    <text evidence="12">The sequence shown here is derived from an EMBL/GenBank/DDBJ whole genome shotgun (WGS) entry which is preliminary data.</text>
</comment>
<dbReference type="EMBL" id="JAUZQC010000008">
    <property type="protein sequence ID" value="KAK5867788.1"/>
    <property type="molecule type" value="Genomic_DNA"/>
</dbReference>
<comment type="similarity">
    <text evidence="2">Belongs to the RIB43A family.</text>
</comment>
<feature type="compositionally biased region" description="Basic and acidic residues" evidence="11">
    <location>
        <begin position="274"/>
        <end position="288"/>
    </location>
</feature>
<keyword evidence="13" id="KW-1185">Reference proteome</keyword>
<name>A0AAN8AUL3_ELEMC</name>
<dbReference type="AlphaFoldDB" id="A0AAN8AUL3"/>
<evidence type="ECO:0000256" key="2">
    <source>
        <dbReference type="ARBA" id="ARBA00006875"/>
    </source>
</evidence>
<dbReference type="PANTHER" id="PTHR14517">
    <property type="entry name" value="RIB43A-RELATED"/>
    <property type="match status" value="1"/>
</dbReference>
<evidence type="ECO:0000256" key="1">
    <source>
        <dbReference type="ARBA" id="ARBA00004611"/>
    </source>
</evidence>
<evidence type="ECO:0000256" key="9">
    <source>
        <dbReference type="ARBA" id="ARBA00046435"/>
    </source>
</evidence>
<evidence type="ECO:0000313" key="12">
    <source>
        <dbReference type="EMBL" id="KAK5867788.1"/>
    </source>
</evidence>
<organism evidence="12 13">
    <name type="scientific">Eleginops maclovinus</name>
    <name type="common">Patagonian blennie</name>
    <name type="synonym">Eleginus maclovinus</name>
    <dbReference type="NCBI Taxonomy" id="56733"/>
    <lineage>
        <taxon>Eukaryota</taxon>
        <taxon>Metazoa</taxon>
        <taxon>Chordata</taxon>
        <taxon>Craniata</taxon>
        <taxon>Vertebrata</taxon>
        <taxon>Euteleostomi</taxon>
        <taxon>Actinopterygii</taxon>
        <taxon>Neopterygii</taxon>
        <taxon>Teleostei</taxon>
        <taxon>Neoteleostei</taxon>
        <taxon>Acanthomorphata</taxon>
        <taxon>Eupercaria</taxon>
        <taxon>Perciformes</taxon>
        <taxon>Notothenioidei</taxon>
        <taxon>Eleginopidae</taxon>
        <taxon>Eleginops</taxon>
    </lineage>
</organism>
<evidence type="ECO:0000256" key="6">
    <source>
        <dbReference type="ARBA" id="ARBA00023069"/>
    </source>
</evidence>
<evidence type="ECO:0000256" key="3">
    <source>
        <dbReference type="ARBA" id="ARBA00022490"/>
    </source>
</evidence>
<keyword evidence="4" id="KW-0282">Flagellum</keyword>
<reference evidence="12 13" key="1">
    <citation type="journal article" date="2023" name="Genes (Basel)">
        <title>Chromosome-Level Genome Assembly and Circadian Gene Repertoire of the Patagonia Blennie Eleginops maclovinus-The Closest Ancestral Proxy of Antarctic Cryonotothenioids.</title>
        <authorList>
            <person name="Cheng C.C."/>
            <person name="Rivera-Colon A.G."/>
            <person name="Minhas B.F."/>
            <person name="Wilson L."/>
            <person name="Rayamajhi N."/>
            <person name="Vargas-Chacoff L."/>
            <person name="Catchen J.M."/>
        </authorList>
    </citation>
    <scope>NUCLEOTIDE SEQUENCE [LARGE SCALE GENOMIC DNA]</scope>
    <source>
        <strain evidence="12">JMC-PN-2008</strain>
    </source>
</reference>
<protein>
    <recommendedName>
        <fullName evidence="14">RIB43A-like with coiled-coils protein 2</fullName>
    </recommendedName>
</protein>
<proteinExistence type="inferred from homology"/>
<evidence type="ECO:0000256" key="4">
    <source>
        <dbReference type="ARBA" id="ARBA00022846"/>
    </source>
</evidence>
<comment type="subcellular location">
    <subcellularLocation>
        <location evidence="1">Cytoplasm</location>
        <location evidence="1">Cytoskeleton</location>
        <location evidence="1">Flagellum axoneme</location>
    </subcellularLocation>
</comment>
<evidence type="ECO:0008006" key="14">
    <source>
        <dbReference type="Google" id="ProtNLM"/>
    </source>
</evidence>
<dbReference type="PANTHER" id="PTHR14517:SF10">
    <property type="entry name" value="RIB43A-LIKE WITH COILED-COILS PROTEIN 2"/>
    <property type="match status" value="1"/>
</dbReference>
<evidence type="ECO:0000256" key="5">
    <source>
        <dbReference type="ARBA" id="ARBA00023054"/>
    </source>
</evidence>
<feature type="region of interest" description="Disordered" evidence="11">
    <location>
        <begin position="274"/>
        <end position="296"/>
    </location>
</feature>
<reference evidence="12 13" key="2">
    <citation type="journal article" date="2023" name="Mol. Biol. Evol.">
        <title>Genomics of Secondarily Temperate Adaptation in the Only Non-Antarctic Icefish.</title>
        <authorList>
            <person name="Rivera-Colon A.G."/>
            <person name="Rayamajhi N."/>
            <person name="Minhas B.F."/>
            <person name="Madrigal G."/>
            <person name="Bilyk K.T."/>
            <person name="Yoon V."/>
            <person name="Hune M."/>
            <person name="Gregory S."/>
            <person name="Cheng C.H.C."/>
            <person name="Catchen J.M."/>
        </authorList>
    </citation>
    <scope>NUCLEOTIDE SEQUENCE [LARGE SCALE GENOMIC DNA]</scope>
    <source>
        <strain evidence="12">JMC-PN-2008</strain>
    </source>
</reference>
<sequence>MFNFDLASDRLANTSLQRRRNDETERRERIFNDKVRMFGVDKEALNSQMKEKEKQEEAAKVEQNARDAEMLHNNKVACLLHSREVKEKRAVAKTIVDYRLQYQQPLCQRDYDLSAPDRCGNTDPGDALMMLPGLLGEDPDSESRRQRQREQLREWLLQQQGERAAERQRRKMEEHRCEQSRAYMDKKALQLQGIEMQRRKAETVATKEYNLAKRRCSRCQDEQPARAAGRCCTPAPPSAWSLPSSDRKAPLENLQQIIQFQKYQIEEKKRVELEKKRDEEQRDRRGSRQDWTSSVDNAWDSANVMLAQTHKQQEPDIERGSIDDSFFSKFNTCSR</sequence>
<evidence type="ECO:0000256" key="11">
    <source>
        <dbReference type="SAM" id="MobiDB-lite"/>
    </source>
</evidence>
<keyword evidence="8" id="KW-0966">Cell projection</keyword>
<dbReference type="Proteomes" id="UP001346869">
    <property type="component" value="Unassembled WGS sequence"/>
</dbReference>
<evidence type="ECO:0000256" key="8">
    <source>
        <dbReference type="ARBA" id="ARBA00023273"/>
    </source>
</evidence>
<evidence type="ECO:0000256" key="7">
    <source>
        <dbReference type="ARBA" id="ARBA00023212"/>
    </source>
</evidence>
<gene>
    <name evidence="12" type="ORF">PBY51_012250</name>
</gene>
<keyword evidence="3" id="KW-0963">Cytoplasm</keyword>
<keyword evidence="5 10" id="KW-0175">Coiled coil</keyword>
<feature type="coiled-coil region" evidence="10">
    <location>
        <begin position="42"/>
        <end position="71"/>
    </location>
</feature>
<feature type="region of interest" description="Disordered" evidence="11">
    <location>
        <begin position="227"/>
        <end position="246"/>
    </location>
</feature>
<keyword evidence="7" id="KW-0206">Cytoskeleton</keyword>
<dbReference type="Pfam" id="PF05914">
    <property type="entry name" value="RIB43A"/>
    <property type="match status" value="1"/>
</dbReference>